<dbReference type="PANTHER" id="PTHR22604">
    <property type="entry name" value="OXIDOREDUCTASES"/>
    <property type="match status" value="1"/>
</dbReference>
<keyword evidence="2" id="KW-0560">Oxidoreductase</keyword>
<protein>
    <recommendedName>
        <fullName evidence="3">D-xylose 1-dehydrogenase (NADP(+), D-xylono-1,5-lactone-forming)</fullName>
        <ecNumber evidence="3">1.1.1.179</ecNumber>
    </recommendedName>
    <alternativeName>
        <fullName evidence="4">D-xylose-NADP dehydrogenase</fullName>
    </alternativeName>
</protein>
<dbReference type="AlphaFoldDB" id="A0A6A6JX34"/>
<evidence type="ECO:0000256" key="2">
    <source>
        <dbReference type="ARBA" id="ARBA00023002"/>
    </source>
</evidence>
<gene>
    <name evidence="8" type="ORF">EI97DRAFT_411619</name>
</gene>
<dbReference type="GO" id="GO:0047837">
    <property type="term" value="F:D-xylose 1-dehydrogenase (NADP+) activity"/>
    <property type="evidence" value="ECO:0007669"/>
    <property type="project" value="UniProtKB-EC"/>
</dbReference>
<dbReference type="PANTHER" id="PTHR22604:SF115">
    <property type="entry name" value="DIHYDRODIOL DEHYDROGENASE, PUTATIVE (AFU_ORTHOLOGUE AFUA_1G07520)-RELATED"/>
    <property type="match status" value="1"/>
</dbReference>
<dbReference type="Pfam" id="PF01408">
    <property type="entry name" value="GFO_IDH_MocA"/>
    <property type="match status" value="1"/>
</dbReference>
<dbReference type="SUPFAM" id="SSF55347">
    <property type="entry name" value="Glyceraldehyde-3-phosphate dehydrogenase-like, C-terminal domain"/>
    <property type="match status" value="1"/>
</dbReference>
<dbReference type="EC" id="1.1.1.179" evidence="3"/>
<evidence type="ECO:0000259" key="7">
    <source>
        <dbReference type="Pfam" id="PF22725"/>
    </source>
</evidence>
<dbReference type="Gene3D" id="3.30.360.10">
    <property type="entry name" value="Dihydrodipicolinate Reductase, domain 2"/>
    <property type="match status" value="1"/>
</dbReference>
<proteinExistence type="inferred from homology"/>
<dbReference type="InterPro" id="IPR036291">
    <property type="entry name" value="NAD(P)-bd_dom_sf"/>
</dbReference>
<accession>A0A6A6JX34</accession>
<dbReference type="OrthoDB" id="2129491at2759"/>
<name>A0A6A6JX34_WESOR</name>
<dbReference type="RefSeq" id="XP_033657916.1">
    <property type="nucleotide sequence ID" value="XM_033796735.1"/>
</dbReference>
<evidence type="ECO:0000256" key="4">
    <source>
        <dbReference type="ARBA" id="ARBA00042988"/>
    </source>
</evidence>
<dbReference type="InterPro" id="IPR000683">
    <property type="entry name" value="Gfo/Idh/MocA-like_OxRdtase_N"/>
</dbReference>
<dbReference type="Proteomes" id="UP000800097">
    <property type="component" value="Unassembled WGS sequence"/>
</dbReference>
<dbReference type="SUPFAM" id="SSF51735">
    <property type="entry name" value="NAD(P)-binding Rossmann-fold domains"/>
    <property type="match status" value="1"/>
</dbReference>
<dbReference type="EMBL" id="ML986485">
    <property type="protein sequence ID" value="KAF2280378.1"/>
    <property type="molecule type" value="Genomic_DNA"/>
</dbReference>
<dbReference type="Pfam" id="PF22725">
    <property type="entry name" value="GFO_IDH_MocA_C3"/>
    <property type="match status" value="1"/>
</dbReference>
<evidence type="ECO:0000259" key="6">
    <source>
        <dbReference type="Pfam" id="PF01408"/>
    </source>
</evidence>
<dbReference type="InterPro" id="IPR055170">
    <property type="entry name" value="GFO_IDH_MocA-like_dom"/>
</dbReference>
<dbReference type="GeneID" id="54549910"/>
<dbReference type="InterPro" id="IPR050984">
    <property type="entry name" value="Gfo/Idh/MocA_domain"/>
</dbReference>
<evidence type="ECO:0000256" key="3">
    <source>
        <dbReference type="ARBA" id="ARBA00038984"/>
    </source>
</evidence>
<evidence type="ECO:0000313" key="8">
    <source>
        <dbReference type="EMBL" id="KAF2280378.1"/>
    </source>
</evidence>
<feature type="domain" description="GFO/IDH/MocA-like oxidoreductase" evidence="7">
    <location>
        <begin position="150"/>
        <end position="281"/>
    </location>
</feature>
<keyword evidence="9" id="KW-1185">Reference proteome</keyword>
<evidence type="ECO:0000313" key="9">
    <source>
        <dbReference type="Proteomes" id="UP000800097"/>
    </source>
</evidence>
<sequence length="382" mass="41683">MSNTGPFTLKWGILATGGIAKTFTKDLLIPTTTRNASDIQHELVAAASSSSLSRAQTFLNEVGAPETAVPYASYADLVADPNVDIIYVATPHSHHYQHARLALEAGKHVLCEKAFTVNAAQAQILIDIAREKKLFLMEAMWTRFFPVAKEVRDIVKSGQLGEVIRVWADLSFWKDVEGEFGTAHRMVNLELAGGALLDLGVYSLTWVFQILYHIVPAEERGPPAVASAMTKYEATGCDETTSMILTFPGGAQGIATTSLRVAHHPTPTSPSAHAPIRIQGTLADIHIPYPPYRPQSYVLLPASNDARGTLASFPEQTVTREVPAGGHGMFYEADECARCIRDGKLESEVMPWEESLEVMRVMDLARRQGGLDYGDLEGTGYL</sequence>
<evidence type="ECO:0000256" key="5">
    <source>
        <dbReference type="ARBA" id="ARBA00049233"/>
    </source>
</evidence>
<reference evidence="8" key="1">
    <citation type="journal article" date="2020" name="Stud. Mycol.">
        <title>101 Dothideomycetes genomes: a test case for predicting lifestyles and emergence of pathogens.</title>
        <authorList>
            <person name="Haridas S."/>
            <person name="Albert R."/>
            <person name="Binder M."/>
            <person name="Bloem J."/>
            <person name="Labutti K."/>
            <person name="Salamov A."/>
            <person name="Andreopoulos B."/>
            <person name="Baker S."/>
            <person name="Barry K."/>
            <person name="Bills G."/>
            <person name="Bluhm B."/>
            <person name="Cannon C."/>
            <person name="Castanera R."/>
            <person name="Culley D."/>
            <person name="Daum C."/>
            <person name="Ezra D."/>
            <person name="Gonzalez J."/>
            <person name="Henrissat B."/>
            <person name="Kuo A."/>
            <person name="Liang C."/>
            <person name="Lipzen A."/>
            <person name="Lutzoni F."/>
            <person name="Magnuson J."/>
            <person name="Mondo S."/>
            <person name="Nolan M."/>
            <person name="Ohm R."/>
            <person name="Pangilinan J."/>
            <person name="Park H.-J."/>
            <person name="Ramirez L."/>
            <person name="Alfaro M."/>
            <person name="Sun H."/>
            <person name="Tritt A."/>
            <person name="Yoshinaga Y."/>
            <person name="Zwiers L.-H."/>
            <person name="Turgeon B."/>
            <person name="Goodwin S."/>
            <person name="Spatafora J."/>
            <person name="Crous P."/>
            <person name="Grigoriev I."/>
        </authorList>
    </citation>
    <scope>NUCLEOTIDE SEQUENCE</scope>
    <source>
        <strain evidence="8">CBS 379.55</strain>
    </source>
</reference>
<dbReference type="GO" id="GO:0000166">
    <property type="term" value="F:nucleotide binding"/>
    <property type="evidence" value="ECO:0007669"/>
    <property type="project" value="InterPro"/>
</dbReference>
<comment type="catalytic activity">
    <reaction evidence="5">
        <text>D-xylose + NADP(+) = D-xylono-1,5-lactone + NADPH + H(+)</text>
        <dbReference type="Rhea" id="RHEA:22000"/>
        <dbReference type="ChEBI" id="CHEBI:15378"/>
        <dbReference type="ChEBI" id="CHEBI:15867"/>
        <dbReference type="ChEBI" id="CHEBI:53455"/>
        <dbReference type="ChEBI" id="CHEBI:57783"/>
        <dbReference type="ChEBI" id="CHEBI:58349"/>
        <dbReference type="EC" id="1.1.1.179"/>
    </reaction>
</comment>
<feature type="domain" description="Gfo/Idh/MocA-like oxidoreductase N-terminal" evidence="6">
    <location>
        <begin position="11"/>
        <end position="137"/>
    </location>
</feature>
<comment type="similarity">
    <text evidence="1">Belongs to the Gfo/Idh/MocA family.</text>
</comment>
<organism evidence="8 9">
    <name type="scientific">Westerdykella ornata</name>
    <dbReference type="NCBI Taxonomy" id="318751"/>
    <lineage>
        <taxon>Eukaryota</taxon>
        <taxon>Fungi</taxon>
        <taxon>Dikarya</taxon>
        <taxon>Ascomycota</taxon>
        <taxon>Pezizomycotina</taxon>
        <taxon>Dothideomycetes</taxon>
        <taxon>Pleosporomycetidae</taxon>
        <taxon>Pleosporales</taxon>
        <taxon>Sporormiaceae</taxon>
        <taxon>Westerdykella</taxon>
    </lineage>
</organism>
<evidence type="ECO:0000256" key="1">
    <source>
        <dbReference type="ARBA" id="ARBA00010928"/>
    </source>
</evidence>
<dbReference type="Gene3D" id="3.40.50.720">
    <property type="entry name" value="NAD(P)-binding Rossmann-like Domain"/>
    <property type="match status" value="1"/>
</dbReference>